<dbReference type="EMBL" id="WTVG01000033">
    <property type="protein sequence ID" value="NMG25461.1"/>
    <property type="molecule type" value="Genomic_DNA"/>
</dbReference>
<organism evidence="2 3">
    <name type="scientific">Aromatoleum anaerobium</name>
    <dbReference type="NCBI Taxonomy" id="182180"/>
    <lineage>
        <taxon>Bacteria</taxon>
        <taxon>Pseudomonadati</taxon>
        <taxon>Pseudomonadota</taxon>
        <taxon>Betaproteobacteria</taxon>
        <taxon>Rhodocyclales</taxon>
        <taxon>Rhodocyclaceae</taxon>
        <taxon>Aromatoleum</taxon>
    </lineage>
</organism>
<reference evidence="2" key="1">
    <citation type="submission" date="2019-12" db="EMBL/GenBank/DDBJ databases">
        <title>Comparative genomics gives insights into the taxonomy of the Azoarcus-Aromatoleum group and reveals separate origins of nif in the plant-associated Azoarcus and non-plant-associated Aromatoleum sub-groups.</title>
        <authorList>
            <person name="Lafos M."/>
            <person name="Maluk M."/>
            <person name="Batista M."/>
            <person name="Junghare M."/>
            <person name="Carmona M."/>
            <person name="Faoro H."/>
            <person name="Cruz L.M."/>
            <person name="Battistoni F."/>
            <person name="De Souza E."/>
            <person name="Pedrosa F."/>
            <person name="Chen W.-M."/>
            <person name="Poole P.S."/>
            <person name="Dixon R.A."/>
            <person name="James E.K."/>
        </authorList>
    </citation>
    <scope>NUCLEOTIDE SEQUENCE</scope>
    <source>
        <strain evidence="2">LuFRes1</strain>
    </source>
</reference>
<sequence>MTRSFNLLDEPWIPVHFGTGERREIGLIELFKRANDITALTETSPPNLIALHRLLLAITHRALIQTKGNWKDRDRAEWYRKGLPPDALRGYLEQWRDRFWLFHPEHPFMQVAALAEAAETRDKTKPWTQITLDSANGNAPVVFDHSVDTIPSAILPAQALRNLLGFLQFTPGGLVKVIRGSDKAGALANTAAVLPLGQSLNQTLCLALHPSSRASEYDLPAWESTPPMLAALSADSRLATGPCDRYTRLSRAVLFIRDDDTSGIRHIRFAAGLALADDANAPDPMASYRIGTNGPVRVSFTEGRAVWRDLSSLMPDSSGKLAIPASVLAWAAALHEATDTWDAEVPVLVAGLASDQAKLLRWRSERFTLPAPLLLNPDAGMLLRQQLKAADDTWFRLRGIAADMIAETMPDPASKDTRTRARAVLDNGPCAAAYFANAERSLPRLLQRIANGEIDEADSHWRNTLAVSAQNAWEAVCRSLGQSTEAIRAEARTHFRLRLLLRELRGEVAGTARPTPKTEPSIEAEEVYP</sequence>
<dbReference type="RefSeq" id="WP_169118821.1">
    <property type="nucleotide sequence ID" value="NZ_WTVG02000035.1"/>
</dbReference>
<evidence type="ECO:0000313" key="3">
    <source>
        <dbReference type="Proteomes" id="UP000615989"/>
    </source>
</evidence>
<dbReference type="Gene3D" id="1.10.132.100">
    <property type="match status" value="1"/>
</dbReference>
<proteinExistence type="predicted"/>
<evidence type="ECO:0000256" key="1">
    <source>
        <dbReference type="SAM" id="MobiDB-lite"/>
    </source>
</evidence>
<accession>A0ABX1PM50</accession>
<dbReference type="Proteomes" id="UP000615989">
    <property type="component" value="Unassembled WGS sequence"/>
</dbReference>
<dbReference type="NCBIfam" id="TIGR02547">
    <property type="entry name" value="casA_cse1"/>
    <property type="match status" value="1"/>
</dbReference>
<comment type="caution">
    <text evidence="2">The sequence shown here is derived from an EMBL/GenBank/DDBJ whole genome shotgun (WGS) entry which is preliminary data.</text>
</comment>
<dbReference type="CDD" id="cd09729">
    <property type="entry name" value="Cse1_I-E"/>
    <property type="match status" value="1"/>
</dbReference>
<name>A0ABX1PM50_9RHOO</name>
<keyword evidence="3" id="KW-1185">Reference proteome</keyword>
<feature type="region of interest" description="Disordered" evidence="1">
    <location>
        <begin position="510"/>
        <end position="529"/>
    </location>
</feature>
<protein>
    <submittedName>
        <fullName evidence="2">Type I-E CRISPR-associated protein Cse1/CasA</fullName>
    </submittedName>
</protein>
<dbReference type="Pfam" id="PF09481">
    <property type="entry name" value="CRISPR_Cse1"/>
    <property type="match status" value="1"/>
</dbReference>
<gene>
    <name evidence="2" type="primary">casA</name>
    <name evidence="2" type="ORF">GO606_12145</name>
</gene>
<dbReference type="InterPro" id="IPR013381">
    <property type="entry name" value="CRISPR-assoc_prot_Cse1"/>
</dbReference>
<evidence type="ECO:0000313" key="2">
    <source>
        <dbReference type="EMBL" id="NMG25461.1"/>
    </source>
</evidence>